<dbReference type="Pfam" id="PF20803">
    <property type="entry name" value="PaaX_M"/>
    <property type="match status" value="1"/>
</dbReference>
<dbReference type="InterPro" id="IPR048846">
    <property type="entry name" value="PaaX-like_central"/>
</dbReference>
<sequence length="182" mass="22201">MGKYGQVAGKILNILANGFVLSLTRDKKERFKLHKECDRIWYTIDRKQLYQILKRLQMKDLVKIIKQANNIEKIYLGKKGKKRWLYYQFSNLKLKVPKKWDGKWRLLLFDIPELKKNIRDALRRKLKNLGFLEFQKSVFIYPYPCEDEINFIINFFNIEDYVYYIEAPVSSDLHFRRHFRLK</sequence>
<dbReference type="EMBL" id="MHRA01000021">
    <property type="protein sequence ID" value="OHA15428.1"/>
    <property type="molecule type" value="Genomic_DNA"/>
</dbReference>
<dbReference type="SUPFAM" id="SSF143430">
    <property type="entry name" value="TTP0101/SSO1404-like"/>
    <property type="match status" value="1"/>
</dbReference>
<dbReference type="PANTHER" id="PTHR30319">
    <property type="entry name" value="PHENYLACETIC ACID REGULATOR-RELATED TRANSCRIPTIONAL REPRESSOR"/>
    <property type="match status" value="1"/>
</dbReference>
<comment type="caution">
    <text evidence="2">The sequence shown here is derived from an EMBL/GenBank/DDBJ whole genome shotgun (WGS) entry which is preliminary data.</text>
</comment>
<dbReference type="AlphaFoldDB" id="A0A1G2LUX2"/>
<organism evidence="2 3">
    <name type="scientific">Candidatus Tagabacteria bacterium RIFCSPLOWO2_01_FULL_42_9</name>
    <dbReference type="NCBI Taxonomy" id="1802296"/>
    <lineage>
        <taxon>Bacteria</taxon>
        <taxon>Candidatus Tagaibacteriota</taxon>
    </lineage>
</organism>
<evidence type="ECO:0000313" key="2">
    <source>
        <dbReference type="EMBL" id="OHA15428.1"/>
    </source>
</evidence>
<reference evidence="2 3" key="1">
    <citation type="journal article" date="2016" name="Nat. Commun.">
        <title>Thousands of microbial genomes shed light on interconnected biogeochemical processes in an aquifer system.</title>
        <authorList>
            <person name="Anantharaman K."/>
            <person name="Brown C.T."/>
            <person name="Hug L.A."/>
            <person name="Sharon I."/>
            <person name="Castelle C.J."/>
            <person name="Probst A.J."/>
            <person name="Thomas B.C."/>
            <person name="Singh A."/>
            <person name="Wilkins M.J."/>
            <person name="Karaoz U."/>
            <person name="Brodie E.L."/>
            <person name="Williams K.H."/>
            <person name="Hubbard S.S."/>
            <person name="Banfield J.F."/>
        </authorList>
    </citation>
    <scope>NUCLEOTIDE SEQUENCE [LARGE SCALE GENOMIC DNA]</scope>
</reference>
<evidence type="ECO:0000313" key="3">
    <source>
        <dbReference type="Proteomes" id="UP000178116"/>
    </source>
</evidence>
<protein>
    <recommendedName>
        <fullName evidence="1">Transcriptional repressor PaaX-like central Cas2-like domain-containing protein</fullName>
    </recommendedName>
</protein>
<name>A0A1G2LUX2_9BACT</name>
<accession>A0A1G2LUX2</accession>
<feature type="domain" description="Transcriptional repressor PaaX-like central Cas2-like" evidence="1">
    <location>
        <begin position="98"/>
        <end position="168"/>
    </location>
</feature>
<dbReference type="Gene3D" id="3.30.70.2650">
    <property type="match status" value="1"/>
</dbReference>
<gene>
    <name evidence="2" type="ORF">A3A10_02730</name>
</gene>
<dbReference type="Proteomes" id="UP000178116">
    <property type="component" value="Unassembled WGS sequence"/>
</dbReference>
<dbReference type="GO" id="GO:0006351">
    <property type="term" value="P:DNA-templated transcription"/>
    <property type="evidence" value="ECO:0007669"/>
    <property type="project" value="TreeGrafter"/>
</dbReference>
<evidence type="ECO:0000259" key="1">
    <source>
        <dbReference type="Pfam" id="PF20803"/>
    </source>
</evidence>
<proteinExistence type="predicted"/>
<dbReference type="PANTHER" id="PTHR30319:SF1">
    <property type="entry name" value="TRANSCRIPTIONAL REPRESSOR PAAX"/>
    <property type="match status" value="1"/>
</dbReference>